<dbReference type="Proteomes" id="UP000186817">
    <property type="component" value="Unassembled WGS sequence"/>
</dbReference>
<dbReference type="EMBL" id="LSRX01000069">
    <property type="protein sequence ID" value="OLQ10932.1"/>
    <property type="molecule type" value="Genomic_DNA"/>
</dbReference>
<comment type="caution">
    <text evidence="1">The sequence shown here is derived from an EMBL/GenBank/DDBJ whole genome shotgun (WGS) entry which is preliminary data.</text>
</comment>
<name>A0A1Q9EU30_SYMMI</name>
<dbReference type="OrthoDB" id="430215at2759"/>
<evidence type="ECO:0000313" key="1">
    <source>
        <dbReference type="EMBL" id="OLQ10932.1"/>
    </source>
</evidence>
<keyword evidence="2" id="KW-1185">Reference proteome</keyword>
<accession>A0A1Q9EU30</accession>
<proteinExistence type="predicted"/>
<protein>
    <submittedName>
        <fullName evidence="1">Uncharacterized protein</fullName>
    </submittedName>
</protein>
<evidence type="ECO:0000313" key="2">
    <source>
        <dbReference type="Proteomes" id="UP000186817"/>
    </source>
</evidence>
<dbReference type="AlphaFoldDB" id="A0A1Q9EU30"/>
<organism evidence="1 2">
    <name type="scientific">Symbiodinium microadriaticum</name>
    <name type="common">Dinoflagellate</name>
    <name type="synonym">Zooxanthella microadriatica</name>
    <dbReference type="NCBI Taxonomy" id="2951"/>
    <lineage>
        <taxon>Eukaryota</taxon>
        <taxon>Sar</taxon>
        <taxon>Alveolata</taxon>
        <taxon>Dinophyceae</taxon>
        <taxon>Suessiales</taxon>
        <taxon>Symbiodiniaceae</taxon>
        <taxon>Symbiodinium</taxon>
    </lineage>
</organism>
<sequence>MLAKLVRYYQCSDAMGSSVGLLRTVEVGCEGPNPTGIYGGNVVTCEVVQSGPAETEDYLACLKICTADTVCETYEWLGFTDASGGNCTTYSSCDGKYSSDLNNNRYAQPACLMRRLHLDSTPRAFPDLSVCFPVNVGNTYAEGAVYCTDYEDPYPPDPTTVTSFDVNDTIGQQTHGSSLQGNPREGWARGVCFENFRNGERKVKEESGYDGREVAGTAFLGVSEIVHPDT</sequence>
<gene>
    <name evidence="1" type="ORF">AK812_SmicGene5337</name>
</gene>
<reference evidence="1 2" key="1">
    <citation type="submission" date="2016-02" db="EMBL/GenBank/DDBJ databases">
        <title>Genome analysis of coral dinoflagellate symbionts highlights evolutionary adaptations to a symbiotic lifestyle.</title>
        <authorList>
            <person name="Aranda M."/>
            <person name="Li Y."/>
            <person name="Liew Y.J."/>
            <person name="Baumgarten S."/>
            <person name="Simakov O."/>
            <person name="Wilson M."/>
            <person name="Piel J."/>
            <person name="Ashoor H."/>
            <person name="Bougouffa S."/>
            <person name="Bajic V.B."/>
            <person name="Ryu T."/>
            <person name="Ravasi T."/>
            <person name="Bayer T."/>
            <person name="Micklem G."/>
            <person name="Kim H."/>
            <person name="Bhak J."/>
            <person name="Lajeunesse T.C."/>
            <person name="Voolstra C.R."/>
        </authorList>
    </citation>
    <scope>NUCLEOTIDE SEQUENCE [LARGE SCALE GENOMIC DNA]</scope>
    <source>
        <strain evidence="1 2">CCMP2467</strain>
    </source>
</reference>